<dbReference type="SUPFAM" id="SSF47323">
    <property type="entry name" value="Anticodon-binding domain of a subclass of class I aminoacyl-tRNA synthetases"/>
    <property type="match status" value="1"/>
</dbReference>
<feature type="short sequence motif" description="'KMSKS' region" evidence="9">
    <location>
        <begin position="595"/>
        <end position="599"/>
    </location>
</feature>
<name>A0ABU4VIJ4_9ACTN</name>
<dbReference type="SUPFAM" id="SSF50677">
    <property type="entry name" value="ValRS/IleRS/LeuRS editing domain"/>
    <property type="match status" value="1"/>
</dbReference>
<evidence type="ECO:0000256" key="5">
    <source>
        <dbReference type="ARBA" id="ARBA00022840"/>
    </source>
</evidence>
<dbReference type="Gene3D" id="3.90.740.10">
    <property type="entry name" value="Valyl/Leucyl/Isoleucyl-tRNA synthetase, editing domain"/>
    <property type="match status" value="1"/>
</dbReference>
<comment type="similarity">
    <text evidence="1 9 10">Belongs to the class-I aminoacyl-tRNA synthetase family.</text>
</comment>
<dbReference type="GO" id="GO:0004823">
    <property type="term" value="F:leucine-tRNA ligase activity"/>
    <property type="evidence" value="ECO:0007669"/>
    <property type="project" value="UniProtKB-EC"/>
</dbReference>
<dbReference type="SUPFAM" id="SSF52374">
    <property type="entry name" value="Nucleotidylyl transferase"/>
    <property type="match status" value="1"/>
</dbReference>
<dbReference type="Pfam" id="PF13603">
    <property type="entry name" value="tRNA-synt_1_2"/>
    <property type="match status" value="1"/>
</dbReference>
<keyword evidence="4 9" id="KW-0547">Nucleotide-binding</keyword>
<dbReference type="PANTHER" id="PTHR43740">
    <property type="entry name" value="LEUCYL-TRNA SYNTHETASE"/>
    <property type="match status" value="1"/>
</dbReference>
<dbReference type="InterPro" id="IPR014729">
    <property type="entry name" value="Rossmann-like_a/b/a_fold"/>
</dbReference>
<dbReference type="InterPro" id="IPR009008">
    <property type="entry name" value="Val/Leu/Ile-tRNA-synth_edit"/>
</dbReference>
<dbReference type="Pfam" id="PF00133">
    <property type="entry name" value="tRNA-synt_1"/>
    <property type="match status" value="1"/>
</dbReference>
<dbReference type="PROSITE" id="PS00178">
    <property type="entry name" value="AA_TRNA_LIGASE_I"/>
    <property type="match status" value="1"/>
</dbReference>
<feature type="binding site" evidence="9">
    <location>
        <position position="598"/>
    </location>
    <ligand>
        <name>ATP</name>
        <dbReference type="ChEBI" id="CHEBI:30616"/>
    </ligand>
</feature>
<organism evidence="15 16">
    <name type="scientific">Patulibacter brassicae</name>
    <dbReference type="NCBI Taxonomy" id="1705717"/>
    <lineage>
        <taxon>Bacteria</taxon>
        <taxon>Bacillati</taxon>
        <taxon>Actinomycetota</taxon>
        <taxon>Thermoleophilia</taxon>
        <taxon>Solirubrobacterales</taxon>
        <taxon>Patulibacteraceae</taxon>
        <taxon>Patulibacter</taxon>
    </lineage>
</organism>
<dbReference type="HAMAP" id="MF_00049_B">
    <property type="entry name" value="Leu_tRNA_synth_B"/>
    <property type="match status" value="1"/>
</dbReference>
<dbReference type="InterPro" id="IPR013155">
    <property type="entry name" value="M/V/L/I-tRNA-synth_anticd-bd"/>
</dbReference>
<dbReference type="Proteomes" id="UP001277761">
    <property type="component" value="Unassembled WGS sequence"/>
</dbReference>
<dbReference type="Pfam" id="PF09334">
    <property type="entry name" value="tRNA-synt_1g"/>
    <property type="match status" value="1"/>
</dbReference>
<dbReference type="NCBIfam" id="TIGR00396">
    <property type="entry name" value="leuS_bact"/>
    <property type="match status" value="1"/>
</dbReference>
<evidence type="ECO:0000256" key="10">
    <source>
        <dbReference type="RuleBase" id="RU363035"/>
    </source>
</evidence>
<keyword evidence="5 9" id="KW-0067">ATP-binding</keyword>
<evidence type="ECO:0000256" key="3">
    <source>
        <dbReference type="ARBA" id="ARBA00022598"/>
    </source>
</evidence>
<evidence type="ECO:0000313" key="16">
    <source>
        <dbReference type="Proteomes" id="UP001277761"/>
    </source>
</evidence>
<feature type="short sequence motif" description="'HIGH' region" evidence="9">
    <location>
        <begin position="46"/>
        <end position="56"/>
    </location>
</feature>
<evidence type="ECO:0000256" key="1">
    <source>
        <dbReference type="ARBA" id="ARBA00005594"/>
    </source>
</evidence>
<dbReference type="EC" id="6.1.1.4" evidence="9"/>
<evidence type="ECO:0000256" key="9">
    <source>
        <dbReference type="HAMAP-Rule" id="MF_00049"/>
    </source>
</evidence>
<dbReference type="InterPro" id="IPR009080">
    <property type="entry name" value="tRNAsynth_Ia_anticodon-bd"/>
</dbReference>
<comment type="caution">
    <text evidence="15">The sequence shown here is derived from an EMBL/GenBank/DDBJ whole genome shotgun (WGS) entry which is preliminary data.</text>
</comment>
<comment type="catalytic activity">
    <reaction evidence="8 9">
        <text>tRNA(Leu) + L-leucine + ATP = L-leucyl-tRNA(Leu) + AMP + diphosphate</text>
        <dbReference type="Rhea" id="RHEA:11688"/>
        <dbReference type="Rhea" id="RHEA-COMP:9613"/>
        <dbReference type="Rhea" id="RHEA-COMP:9622"/>
        <dbReference type="ChEBI" id="CHEBI:30616"/>
        <dbReference type="ChEBI" id="CHEBI:33019"/>
        <dbReference type="ChEBI" id="CHEBI:57427"/>
        <dbReference type="ChEBI" id="CHEBI:78442"/>
        <dbReference type="ChEBI" id="CHEBI:78494"/>
        <dbReference type="ChEBI" id="CHEBI:456215"/>
        <dbReference type="EC" id="6.1.1.4"/>
    </reaction>
</comment>
<proteinExistence type="inferred from homology"/>
<reference evidence="15 16" key="1">
    <citation type="submission" date="2023-11" db="EMBL/GenBank/DDBJ databases">
        <authorList>
            <person name="Xu M."/>
            <person name="Jiang T."/>
        </authorList>
    </citation>
    <scope>NUCLEOTIDE SEQUENCE [LARGE SCALE GENOMIC DNA]</scope>
    <source>
        <strain evidence="15 16">SD</strain>
    </source>
</reference>
<feature type="domain" description="Aminoacyl-tRNA synthetase class Ia" evidence="11">
    <location>
        <begin position="434"/>
        <end position="634"/>
    </location>
</feature>
<evidence type="ECO:0000313" key="15">
    <source>
        <dbReference type="EMBL" id="MDX8150650.1"/>
    </source>
</evidence>
<keyword evidence="7 9" id="KW-0030">Aminoacyl-tRNA synthetase</keyword>
<dbReference type="Gene3D" id="1.10.730.10">
    <property type="entry name" value="Isoleucyl-tRNA Synthetase, Domain 1"/>
    <property type="match status" value="1"/>
</dbReference>
<feature type="domain" description="Methionyl/Leucyl tRNA synthetase" evidence="13">
    <location>
        <begin position="41"/>
        <end position="175"/>
    </location>
</feature>
<evidence type="ECO:0000256" key="8">
    <source>
        <dbReference type="ARBA" id="ARBA00047469"/>
    </source>
</evidence>
<dbReference type="InterPro" id="IPR015413">
    <property type="entry name" value="Methionyl/Leucyl_tRNA_Synth"/>
</dbReference>
<dbReference type="Gene3D" id="3.40.50.620">
    <property type="entry name" value="HUPs"/>
    <property type="match status" value="2"/>
</dbReference>
<comment type="subcellular location">
    <subcellularLocation>
        <location evidence="9">Cytoplasm</location>
    </subcellularLocation>
</comment>
<evidence type="ECO:0000259" key="13">
    <source>
        <dbReference type="Pfam" id="PF09334"/>
    </source>
</evidence>
<dbReference type="PRINTS" id="PR00985">
    <property type="entry name" value="TRNASYNTHLEU"/>
</dbReference>
<gene>
    <name evidence="9 15" type="primary">leuS</name>
    <name evidence="15" type="ORF">SK069_03510</name>
</gene>
<dbReference type="Pfam" id="PF08264">
    <property type="entry name" value="Anticodon_1"/>
    <property type="match status" value="1"/>
</dbReference>
<keyword evidence="3 9" id="KW-0436">Ligase</keyword>
<evidence type="ECO:0000256" key="4">
    <source>
        <dbReference type="ARBA" id="ARBA00022741"/>
    </source>
</evidence>
<dbReference type="InterPro" id="IPR001412">
    <property type="entry name" value="aa-tRNA-synth_I_CS"/>
</dbReference>
<evidence type="ECO:0000256" key="7">
    <source>
        <dbReference type="ARBA" id="ARBA00023146"/>
    </source>
</evidence>
<dbReference type="CDD" id="cd07958">
    <property type="entry name" value="Anticodon_Ia_Leu_BEm"/>
    <property type="match status" value="1"/>
</dbReference>
<feature type="domain" description="Methionyl/Valyl/Leucyl/Isoleucyl-tRNA synthetase anticodon-binding" evidence="12">
    <location>
        <begin position="686"/>
        <end position="814"/>
    </location>
</feature>
<accession>A0ABU4VIJ4</accession>
<dbReference type="InterPro" id="IPR002302">
    <property type="entry name" value="Leu-tRNA-ligase"/>
</dbReference>
<evidence type="ECO:0000259" key="11">
    <source>
        <dbReference type="Pfam" id="PF00133"/>
    </source>
</evidence>
<dbReference type="EMBL" id="JAXAVX010000001">
    <property type="protein sequence ID" value="MDX8150650.1"/>
    <property type="molecule type" value="Genomic_DNA"/>
</dbReference>
<dbReference type="InterPro" id="IPR025709">
    <property type="entry name" value="Leu_tRNA-synth_edit"/>
</dbReference>
<dbReference type="Gene3D" id="3.10.20.590">
    <property type="match status" value="1"/>
</dbReference>
<protein>
    <recommendedName>
        <fullName evidence="9">Leucine--tRNA ligase</fullName>
        <ecNumber evidence="9">6.1.1.4</ecNumber>
    </recommendedName>
    <alternativeName>
        <fullName evidence="9">Leucyl-tRNA synthetase</fullName>
        <shortName evidence="9">LeuRS</shortName>
    </alternativeName>
</protein>
<evidence type="ECO:0000259" key="12">
    <source>
        <dbReference type="Pfam" id="PF08264"/>
    </source>
</evidence>
<sequence>MELRYDPQQIEPRWQQVWADERTWHVDNAALDADGAEPVYVLEMLPYPSGEPHVGHLKNYAIGDAVAHFRRRQGKTVLHPMGFDSFGLPAENNAIKTGQHPREATEASIASFQRQFREWGVSIDWDREIASHRPDYYRWTQWIFLQLLKAGLVERRSAAVNWDPVEETVLANEQVIDGRGERSGALVEIRQLEQWFLRITDYAQRLLDDLDGIGWPEHVKTMQRNWIGRSEGARVVFHNEELDRDYEVFTTRPDTLFGATFFVMAPEHADVLALVEGTEQEDEVRAYVNRALTADRAERGAADKPKTGVFLGRYVVNPVNGERLPMYVADYVLMDYGTGAIMAVPGHDQRDFDFARAYGLPVKRVIVGADGEAPEGVDPEAWATSDDALPYTGDGPLVDSHPEFDGTPNREALSAITAWLAGEGKGEATVNFRLRDWLVSRQRYWGCPIPVVHCEACGMVPLPEDELPVLLPDIEDYKPKGRSPLAAAEDWVATTCPTCGGPASRETDTLDTFVDSSWYFLRYTDARNDGAAWDPAVTNRWMPVDQYIGGVEHAILHLLYARFFCKALTDIGVLDAQEPFQNLFTQGMITKDGAKMSKSKGNTVAPREIVERFGADSARTYVVFLGPPDQDADWSDEGVEGVHRFLSRLWRLAAEAAELGGATVVDGVVSGAPGAALPDDPQGDDLELVRKAHWAIEKVSHDLDGRFSFNTAVAAVMELTNVLSARRNAVVELDPATPEAIAGWAAVRYAAATAVSLIQPFAPHLAADAYERLTGLRVWEQPWPQAEQRFLQRDEFELVLQVQGKVRDRVLAPTGASKDELEQLALASEKVQGFLEGKTVVKVVVVPGKLVNVVVR</sequence>
<evidence type="ECO:0000256" key="6">
    <source>
        <dbReference type="ARBA" id="ARBA00022917"/>
    </source>
</evidence>
<dbReference type="RefSeq" id="WP_319952795.1">
    <property type="nucleotide sequence ID" value="NZ_JAXAVX010000001.1"/>
</dbReference>
<dbReference type="PANTHER" id="PTHR43740:SF2">
    <property type="entry name" value="LEUCINE--TRNA LIGASE, MITOCHONDRIAL"/>
    <property type="match status" value="1"/>
</dbReference>
<keyword evidence="6 9" id="KW-0648">Protein biosynthesis</keyword>
<dbReference type="InterPro" id="IPR002300">
    <property type="entry name" value="aa-tRNA-synth_Ia"/>
</dbReference>
<evidence type="ECO:0000259" key="14">
    <source>
        <dbReference type="Pfam" id="PF13603"/>
    </source>
</evidence>
<keyword evidence="16" id="KW-1185">Reference proteome</keyword>
<keyword evidence="2 9" id="KW-0963">Cytoplasm</keyword>
<feature type="domain" description="Leucyl-tRNA synthetase editing" evidence="14">
    <location>
        <begin position="224"/>
        <end position="420"/>
    </location>
</feature>
<evidence type="ECO:0000256" key="2">
    <source>
        <dbReference type="ARBA" id="ARBA00022490"/>
    </source>
</evidence>